<name>A0A9P0LHV2_ACAOB</name>
<evidence type="ECO:0000313" key="3">
    <source>
        <dbReference type="Proteomes" id="UP001152888"/>
    </source>
</evidence>
<dbReference type="AlphaFoldDB" id="A0A9P0LHV2"/>
<organism evidence="2 3">
    <name type="scientific">Acanthoscelides obtectus</name>
    <name type="common">Bean weevil</name>
    <name type="synonym">Bruchus obtectus</name>
    <dbReference type="NCBI Taxonomy" id="200917"/>
    <lineage>
        <taxon>Eukaryota</taxon>
        <taxon>Metazoa</taxon>
        <taxon>Ecdysozoa</taxon>
        <taxon>Arthropoda</taxon>
        <taxon>Hexapoda</taxon>
        <taxon>Insecta</taxon>
        <taxon>Pterygota</taxon>
        <taxon>Neoptera</taxon>
        <taxon>Endopterygota</taxon>
        <taxon>Coleoptera</taxon>
        <taxon>Polyphaga</taxon>
        <taxon>Cucujiformia</taxon>
        <taxon>Chrysomeloidea</taxon>
        <taxon>Chrysomelidae</taxon>
        <taxon>Bruchinae</taxon>
        <taxon>Bruchini</taxon>
        <taxon>Acanthoscelides</taxon>
    </lineage>
</organism>
<evidence type="ECO:0000313" key="2">
    <source>
        <dbReference type="EMBL" id="CAH1993713.1"/>
    </source>
</evidence>
<dbReference type="OrthoDB" id="7474070at2759"/>
<reference evidence="2" key="1">
    <citation type="submission" date="2022-03" db="EMBL/GenBank/DDBJ databases">
        <authorList>
            <person name="Sayadi A."/>
        </authorList>
    </citation>
    <scope>NUCLEOTIDE SEQUENCE</scope>
</reference>
<sequence>MGLILHKQSGRGYRALSKIFALPSKKTIMQLLNRIPINPGVNDVIFNNLAEVVSGLDESSKYCAVMFDEMSLDPHIHLNVATKEFEGFETNDDEQRNAVIADHALVFMVRGLVKNWKQPLAYTFCRSSTKSVILVRLLTKIITRCQQAGLKVICTICGNTCIQESH</sequence>
<feature type="domain" description="Transposable element P transposase-like RNase H" evidence="1">
    <location>
        <begin position="38"/>
        <end position="159"/>
    </location>
</feature>
<protein>
    <recommendedName>
        <fullName evidence="1">Transposable element P transposase-like RNase H domain-containing protein</fullName>
    </recommendedName>
</protein>
<dbReference type="InterPro" id="IPR048365">
    <property type="entry name" value="TNP-like_RNaseH_N"/>
</dbReference>
<proteinExistence type="predicted"/>
<accession>A0A9P0LHV2</accession>
<comment type="caution">
    <text evidence="2">The sequence shown here is derived from an EMBL/GenBank/DDBJ whole genome shotgun (WGS) entry which is preliminary data.</text>
</comment>
<dbReference type="Pfam" id="PF21787">
    <property type="entry name" value="TNP-like_RNaseH_N"/>
    <property type="match status" value="1"/>
</dbReference>
<keyword evidence="3" id="KW-1185">Reference proteome</keyword>
<dbReference type="Proteomes" id="UP001152888">
    <property type="component" value="Unassembled WGS sequence"/>
</dbReference>
<evidence type="ECO:0000259" key="1">
    <source>
        <dbReference type="Pfam" id="PF21787"/>
    </source>
</evidence>
<dbReference type="EMBL" id="CAKOFQ010007181">
    <property type="protein sequence ID" value="CAH1993713.1"/>
    <property type="molecule type" value="Genomic_DNA"/>
</dbReference>
<gene>
    <name evidence="2" type="ORF">ACAOBT_LOCUS21677</name>
</gene>